<dbReference type="PANTHER" id="PTHR41386:SF1">
    <property type="entry name" value="MEMBRANE PROTEIN"/>
    <property type="match status" value="1"/>
</dbReference>
<dbReference type="Proteomes" id="UP001230220">
    <property type="component" value="Unassembled WGS sequence"/>
</dbReference>
<dbReference type="RefSeq" id="WP_307409886.1">
    <property type="nucleotide sequence ID" value="NZ_JAUSUR010000006.1"/>
</dbReference>
<dbReference type="PANTHER" id="PTHR41386">
    <property type="entry name" value="INTEGRAL MEMBRANE PROTEIN-RELATED"/>
    <property type="match status" value="1"/>
</dbReference>
<reference evidence="2 3" key="1">
    <citation type="submission" date="2023-07" db="EMBL/GenBank/DDBJ databases">
        <title>Genomic Encyclopedia of Type Strains, Phase IV (KMG-IV): sequencing the most valuable type-strain genomes for metagenomic binning, comparative biology and taxonomic classification.</title>
        <authorList>
            <person name="Goeker M."/>
        </authorList>
    </citation>
    <scope>NUCLEOTIDE SEQUENCE [LARGE SCALE GENOMIC DNA]</scope>
    <source>
        <strain evidence="2 3">DSM 16784</strain>
    </source>
</reference>
<dbReference type="InterPro" id="IPR010406">
    <property type="entry name" value="DUF1003"/>
</dbReference>
<dbReference type="Pfam" id="PF06210">
    <property type="entry name" value="DUF1003"/>
    <property type="match status" value="1"/>
</dbReference>
<sequence>MKVEQNKVKLNQLPQNIKEELMKEHPEYTEDMEVDYNEVMDYHLQIIERQLQQQSNLIGKSDKRILKSIQNNEFITKEIHPDDSKLTTGQKAADAIAKFGGSWGFIITFIVVLIVWIGLNATALLFKAFDPYPFILLNLLLSCLAAIQAPIIMMSQNRQEDHDREQSVHDYEVNLKSEIEVRLLHEKMDHLIYAQMKQLLEMQQLQMEYLKEIKKSSQNE</sequence>
<keyword evidence="1" id="KW-1133">Transmembrane helix</keyword>
<name>A0ABU0E6L2_9FIRM</name>
<evidence type="ECO:0000256" key="1">
    <source>
        <dbReference type="SAM" id="Phobius"/>
    </source>
</evidence>
<keyword evidence="1" id="KW-0472">Membrane</keyword>
<comment type="caution">
    <text evidence="2">The sequence shown here is derived from an EMBL/GenBank/DDBJ whole genome shotgun (WGS) entry which is preliminary data.</text>
</comment>
<evidence type="ECO:0000313" key="2">
    <source>
        <dbReference type="EMBL" id="MDQ0362348.1"/>
    </source>
</evidence>
<feature type="transmembrane region" description="Helical" evidence="1">
    <location>
        <begin position="132"/>
        <end position="154"/>
    </location>
</feature>
<evidence type="ECO:0000313" key="3">
    <source>
        <dbReference type="Proteomes" id="UP001230220"/>
    </source>
</evidence>
<proteinExistence type="predicted"/>
<accession>A0ABU0E6L2</accession>
<keyword evidence="1" id="KW-0812">Transmembrane</keyword>
<organism evidence="2 3">
    <name type="scientific">Breznakia pachnodae</name>
    <dbReference type="NCBI Taxonomy" id="265178"/>
    <lineage>
        <taxon>Bacteria</taxon>
        <taxon>Bacillati</taxon>
        <taxon>Bacillota</taxon>
        <taxon>Erysipelotrichia</taxon>
        <taxon>Erysipelotrichales</taxon>
        <taxon>Erysipelotrichaceae</taxon>
        <taxon>Breznakia</taxon>
    </lineage>
</organism>
<dbReference type="EMBL" id="JAUSUR010000006">
    <property type="protein sequence ID" value="MDQ0362348.1"/>
    <property type="molecule type" value="Genomic_DNA"/>
</dbReference>
<keyword evidence="3" id="KW-1185">Reference proteome</keyword>
<gene>
    <name evidence="2" type="ORF">J2S15_003102</name>
</gene>
<protein>
    <submittedName>
        <fullName evidence="2">Membrane protein</fullName>
    </submittedName>
</protein>
<feature type="transmembrane region" description="Helical" evidence="1">
    <location>
        <begin position="103"/>
        <end position="126"/>
    </location>
</feature>